<dbReference type="SUPFAM" id="SSF54001">
    <property type="entry name" value="Cysteine proteinases"/>
    <property type="match status" value="1"/>
</dbReference>
<evidence type="ECO:0000256" key="8">
    <source>
        <dbReference type="SAM" id="MobiDB-lite"/>
    </source>
</evidence>
<protein>
    <recommendedName>
        <fullName evidence="7">Ubiquitin carboxyl-terminal hydrolase</fullName>
        <ecNumber evidence="7">3.4.19.12</ecNumber>
    </recommendedName>
</protein>
<proteinExistence type="inferred from homology"/>
<organism evidence="10 11">
    <name type="scientific">Caulochytrium protostelioides</name>
    <dbReference type="NCBI Taxonomy" id="1555241"/>
    <lineage>
        <taxon>Eukaryota</taxon>
        <taxon>Fungi</taxon>
        <taxon>Fungi incertae sedis</taxon>
        <taxon>Chytridiomycota</taxon>
        <taxon>Chytridiomycota incertae sedis</taxon>
        <taxon>Chytridiomycetes</taxon>
        <taxon>Caulochytriales</taxon>
        <taxon>Caulochytriaceae</taxon>
        <taxon>Caulochytrium</taxon>
    </lineage>
</organism>
<comment type="catalytic activity">
    <reaction evidence="1 7">
        <text>Thiol-dependent hydrolysis of ester, thioester, amide, peptide and isopeptide bonds formed by the C-terminal Gly of ubiquitin (a 76-residue protein attached to proteins as an intracellular targeting signal).</text>
        <dbReference type="EC" id="3.4.19.12"/>
    </reaction>
</comment>
<dbReference type="GO" id="GO:0005829">
    <property type="term" value="C:cytosol"/>
    <property type="evidence" value="ECO:0007669"/>
    <property type="project" value="TreeGrafter"/>
</dbReference>
<dbReference type="OrthoDB" id="2020758at2759"/>
<dbReference type="GO" id="GO:0016579">
    <property type="term" value="P:protein deubiquitination"/>
    <property type="evidence" value="ECO:0007669"/>
    <property type="project" value="InterPro"/>
</dbReference>
<feature type="region of interest" description="Disordered" evidence="8">
    <location>
        <begin position="80"/>
        <end position="99"/>
    </location>
</feature>
<comment type="similarity">
    <text evidence="2 7">Belongs to the peptidase C19 family.</text>
</comment>
<evidence type="ECO:0000256" key="4">
    <source>
        <dbReference type="ARBA" id="ARBA00022786"/>
    </source>
</evidence>
<keyword evidence="5 7" id="KW-0378">Hydrolase</keyword>
<sequence length="729" mass="76885">MSAPWTVPLIPPWITAGTMDAYLASVTEAMQRLTLTAGRRLAAAPPLLIAQAGAGLTIALLTMGFVRAVRALDAEPIPPMPSAHRYDRGRRSPARAGHEATLASSAPAGLVNLGNTCFMASVLQSLAACEHVVSWVRREVDGAPSRRASLSPALAIDETLLSALHDLWAAINANADALCRGEPPRGGNGQTAVPSAVFAALTNSAQRLGPGEGGAVNGTAARHFLSFRQQDAHELLTLLAAVGLEETRRLVPRAWGPFEAATAFAAVGAGRAPRLGLPVVTAAARESRLDADACRVACAIPLTGLLGTRIHCRVCRYTTPLRLETFTSLSLAIPPAGRDDRTRVEDLLAHYMRPEAIEGYACDRCRLRAWCRVADETLVEAERLVALAAAPSPLPASGKRGGKHGAAGASRKQPAKPRTAKAQQASLAVPHLAVVAEQARLLKQALASHHYSFASEGQSKITLIPRPPVAPDAVVQRTTVVVRWPPTLCIHIQRSAISPYGDVYKDRRPVIFRETLGVDAGVGGSIEGGWGPGGPGDMPAPGPASLPELHARLAERPGGQAVEYGLRAVVLHFGGHDSGHYTALRQVCVPDAAPPAEPSGAAKRRRWWYRVSDTQVEPLADPRHQVYGYGAQHASLLFYDRRSPRRAKAPSSLTSSTSALKHREHVALSRDTDGPPLSSPRWRARDGSVRGGASETTESGSGASVTTSPSTSSLSSLVSTPATSAPSSP</sequence>
<dbReference type="InterPro" id="IPR028889">
    <property type="entry name" value="USP"/>
</dbReference>
<evidence type="ECO:0000256" key="1">
    <source>
        <dbReference type="ARBA" id="ARBA00000707"/>
    </source>
</evidence>
<evidence type="ECO:0000256" key="3">
    <source>
        <dbReference type="ARBA" id="ARBA00022670"/>
    </source>
</evidence>
<dbReference type="InterPro" id="IPR050164">
    <property type="entry name" value="Peptidase_C19"/>
</dbReference>
<gene>
    <name evidence="10" type="ORF">CXG81DRAFT_20181</name>
</gene>
<dbReference type="Pfam" id="PF00443">
    <property type="entry name" value="UCH"/>
    <property type="match status" value="1"/>
</dbReference>
<evidence type="ECO:0000256" key="7">
    <source>
        <dbReference type="RuleBase" id="RU366025"/>
    </source>
</evidence>
<evidence type="ECO:0000256" key="2">
    <source>
        <dbReference type="ARBA" id="ARBA00009085"/>
    </source>
</evidence>
<feature type="region of interest" description="Disordered" evidence="8">
    <location>
        <begin position="395"/>
        <end position="422"/>
    </location>
</feature>
<dbReference type="PROSITE" id="PS50235">
    <property type="entry name" value="USP_3"/>
    <property type="match status" value="1"/>
</dbReference>
<keyword evidence="4 7" id="KW-0833">Ubl conjugation pathway</keyword>
<reference evidence="11" key="1">
    <citation type="journal article" date="2018" name="Nat. Microbiol.">
        <title>Leveraging single-cell genomics to expand the fungal tree of life.</title>
        <authorList>
            <person name="Ahrendt S.R."/>
            <person name="Quandt C.A."/>
            <person name="Ciobanu D."/>
            <person name="Clum A."/>
            <person name="Salamov A."/>
            <person name="Andreopoulos B."/>
            <person name="Cheng J.F."/>
            <person name="Woyke T."/>
            <person name="Pelin A."/>
            <person name="Henrissat B."/>
            <person name="Reynolds N.K."/>
            <person name="Benny G.L."/>
            <person name="Smith M.E."/>
            <person name="James T.Y."/>
            <person name="Grigoriev I.V."/>
        </authorList>
    </citation>
    <scope>NUCLEOTIDE SEQUENCE [LARGE SCALE GENOMIC DNA]</scope>
    <source>
        <strain evidence="11">ATCC 52028</strain>
    </source>
</reference>
<dbReference type="AlphaFoldDB" id="A0A4P9X406"/>
<dbReference type="STRING" id="1555241.A0A4P9X406"/>
<evidence type="ECO:0000259" key="9">
    <source>
        <dbReference type="PROSITE" id="PS50235"/>
    </source>
</evidence>
<feature type="domain" description="USP" evidence="9">
    <location>
        <begin position="108"/>
        <end position="642"/>
    </location>
</feature>
<dbReference type="EC" id="3.4.19.12" evidence="7"/>
<dbReference type="Gene3D" id="3.90.70.10">
    <property type="entry name" value="Cysteine proteinases"/>
    <property type="match status" value="1"/>
</dbReference>
<keyword evidence="11" id="KW-1185">Reference proteome</keyword>
<dbReference type="InterPro" id="IPR001394">
    <property type="entry name" value="Peptidase_C19_UCH"/>
</dbReference>
<feature type="compositionally biased region" description="Low complexity" evidence="8">
    <location>
        <begin position="649"/>
        <end position="659"/>
    </location>
</feature>
<dbReference type="EMBL" id="ML014257">
    <property type="protein sequence ID" value="RKO99783.1"/>
    <property type="molecule type" value="Genomic_DNA"/>
</dbReference>
<dbReference type="GO" id="GO:0006508">
    <property type="term" value="P:proteolysis"/>
    <property type="evidence" value="ECO:0007669"/>
    <property type="project" value="UniProtKB-KW"/>
</dbReference>
<evidence type="ECO:0000313" key="10">
    <source>
        <dbReference type="EMBL" id="RKO99783.1"/>
    </source>
</evidence>
<dbReference type="PANTHER" id="PTHR24006:SF758">
    <property type="entry name" value="UBIQUITIN CARBOXYL-TERMINAL HYDROLASE 36"/>
    <property type="match status" value="1"/>
</dbReference>
<evidence type="ECO:0000313" key="11">
    <source>
        <dbReference type="Proteomes" id="UP000274922"/>
    </source>
</evidence>
<name>A0A4P9X406_9FUNG</name>
<keyword evidence="6 7" id="KW-0788">Thiol protease</keyword>
<evidence type="ECO:0000256" key="6">
    <source>
        <dbReference type="ARBA" id="ARBA00022807"/>
    </source>
</evidence>
<dbReference type="PROSITE" id="PS00973">
    <property type="entry name" value="USP_2"/>
    <property type="match status" value="1"/>
</dbReference>
<dbReference type="InterPro" id="IPR018200">
    <property type="entry name" value="USP_CS"/>
</dbReference>
<dbReference type="GO" id="GO:0005634">
    <property type="term" value="C:nucleus"/>
    <property type="evidence" value="ECO:0007669"/>
    <property type="project" value="TreeGrafter"/>
</dbReference>
<feature type="region of interest" description="Disordered" evidence="8">
    <location>
        <begin position="647"/>
        <end position="729"/>
    </location>
</feature>
<evidence type="ECO:0000256" key="5">
    <source>
        <dbReference type="ARBA" id="ARBA00022801"/>
    </source>
</evidence>
<accession>A0A4P9X406</accession>
<dbReference type="PROSITE" id="PS00972">
    <property type="entry name" value="USP_1"/>
    <property type="match status" value="1"/>
</dbReference>
<dbReference type="GO" id="GO:0004843">
    <property type="term" value="F:cysteine-type deubiquitinase activity"/>
    <property type="evidence" value="ECO:0007669"/>
    <property type="project" value="UniProtKB-UniRule"/>
</dbReference>
<dbReference type="PANTHER" id="PTHR24006">
    <property type="entry name" value="UBIQUITIN CARBOXYL-TERMINAL HYDROLASE"/>
    <property type="match status" value="1"/>
</dbReference>
<dbReference type="InterPro" id="IPR038765">
    <property type="entry name" value="Papain-like_cys_pep_sf"/>
</dbReference>
<keyword evidence="3 7" id="KW-0645">Protease</keyword>
<dbReference type="Proteomes" id="UP000274922">
    <property type="component" value="Unassembled WGS sequence"/>
</dbReference>
<feature type="compositionally biased region" description="Low complexity" evidence="8">
    <location>
        <begin position="691"/>
        <end position="729"/>
    </location>
</feature>